<evidence type="ECO:0000259" key="3">
    <source>
        <dbReference type="Pfam" id="PF13193"/>
    </source>
</evidence>
<keyword evidence="5" id="KW-1185">Reference proteome</keyword>
<dbReference type="SUPFAM" id="SSF56801">
    <property type="entry name" value="Acetyl-CoA synthetase-like"/>
    <property type="match status" value="1"/>
</dbReference>
<comment type="caution">
    <text evidence="4">The sequence shown here is derived from an EMBL/GenBank/DDBJ whole genome shotgun (WGS) entry which is preliminary data.</text>
</comment>
<proteinExistence type="predicted"/>
<dbReference type="Gene3D" id="3.40.50.12780">
    <property type="entry name" value="N-terminal domain of ligase-like"/>
    <property type="match status" value="1"/>
</dbReference>
<accession>A0A7W9QBL9</accession>
<dbReference type="PROSITE" id="PS00455">
    <property type="entry name" value="AMP_BINDING"/>
    <property type="match status" value="1"/>
</dbReference>
<dbReference type="RefSeq" id="WP_184572844.1">
    <property type="nucleotide sequence ID" value="NZ_JACHJL010000007.1"/>
</dbReference>
<evidence type="ECO:0000259" key="2">
    <source>
        <dbReference type="Pfam" id="PF00501"/>
    </source>
</evidence>
<reference evidence="4 5" key="1">
    <citation type="submission" date="2020-08" db="EMBL/GenBank/DDBJ databases">
        <title>Genomic Encyclopedia of Type Strains, Phase III (KMG-III): the genomes of soil and plant-associated and newly described type strains.</title>
        <authorList>
            <person name="Whitman W."/>
        </authorList>
    </citation>
    <scope>NUCLEOTIDE SEQUENCE [LARGE SCALE GENOMIC DNA]</scope>
    <source>
        <strain evidence="4 5">CECT 8305</strain>
    </source>
</reference>
<feature type="domain" description="AMP-binding enzyme C-terminal" evidence="3">
    <location>
        <begin position="463"/>
        <end position="537"/>
    </location>
</feature>
<evidence type="ECO:0000256" key="1">
    <source>
        <dbReference type="SAM" id="MobiDB-lite"/>
    </source>
</evidence>
<dbReference type="Gene3D" id="3.30.300.30">
    <property type="match status" value="1"/>
</dbReference>
<dbReference type="InterPro" id="IPR020845">
    <property type="entry name" value="AMP-binding_CS"/>
</dbReference>
<dbReference type="Pfam" id="PF13193">
    <property type="entry name" value="AMP-binding_C"/>
    <property type="match status" value="1"/>
</dbReference>
<sequence>MRSTMPDAPLTIARILRYGSTVHGTSTVGTWNGERFDSRSYAEVGERAARLAYALRDRLDVSPGTRPESGQSVIGTLMWNNARHLELFLAVPAMGAVLHTLNPRMTAQQLTHTIEHAGDRVLIVDATLMRPLAPLLSRLSRTVRHIVVAGPGDRAALAAFAGEVHDYEELIADRGIDYPWEEELDERTAAAICYTSGTTGDPKGVVYSHRSMYLHCFQVVAPSHYDINSRDVLFPIAPMFHVNGWSIPHAAFFTGADLLLADRHSRATSLARMIEQGRPTFSAAVPTVWTSLLEELDTHHYDTESLRRVFVGGSACPPALMAAYRDRHSIDFLHGWGMTETLGAVSAALPPAKMGADEEWTYRISQGRFPTSVRFRLVDAHGAVRPHDGRATGELQLRGPDVTEVYHGGVGAPPIRPQENFTPDGWLRTGDVGRITPDGFLTLTDRVKDVIKSGGEAISSAALENALMEHPALTEVAVVAVPDDRWGERPLAAVSVRRGRAIDLEEVLDFLVQHIDAWMAPERWTIMPAIPKTSVGKHDKRRIQLQYAQGQLDVVHLGRRSGGTPSTRPPGSAESEA</sequence>
<dbReference type="InterPro" id="IPR025110">
    <property type="entry name" value="AMP-bd_C"/>
</dbReference>
<dbReference type="InterPro" id="IPR045851">
    <property type="entry name" value="AMP-bd_C_sf"/>
</dbReference>
<dbReference type="EMBL" id="JACHJL010000007">
    <property type="protein sequence ID" value="MBB5936237.1"/>
    <property type="molecule type" value="Genomic_DNA"/>
</dbReference>
<dbReference type="PANTHER" id="PTHR43767:SF11">
    <property type="entry name" value="MEDIUM-CHAIN-FATTY-ACID--COA LIGASE"/>
    <property type="match status" value="1"/>
</dbReference>
<feature type="region of interest" description="Disordered" evidence="1">
    <location>
        <begin position="557"/>
        <end position="577"/>
    </location>
</feature>
<dbReference type="InterPro" id="IPR042099">
    <property type="entry name" value="ANL_N_sf"/>
</dbReference>
<evidence type="ECO:0000313" key="5">
    <source>
        <dbReference type="Proteomes" id="UP000588098"/>
    </source>
</evidence>
<protein>
    <submittedName>
        <fullName evidence="4">Fatty-acyl-CoA synthase</fullName>
        <ecNumber evidence="4">6.2.1.-</ecNumber>
    </submittedName>
</protein>
<dbReference type="Pfam" id="PF00501">
    <property type="entry name" value="AMP-binding"/>
    <property type="match status" value="1"/>
</dbReference>
<dbReference type="InterPro" id="IPR000873">
    <property type="entry name" value="AMP-dep_synth/lig_dom"/>
</dbReference>
<keyword evidence="4" id="KW-0436">Ligase</keyword>
<dbReference type="Proteomes" id="UP000588098">
    <property type="component" value="Unassembled WGS sequence"/>
</dbReference>
<dbReference type="InterPro" id="IPR050237">
    <property type="entry name" value="ATP-dep_AMP-bd_enzyme"/>
</dbReference>
<dbReference type="EC" id="6.2.1.-" evidence="4"/>
<dbReference type="NCBIfam" id="NF004837">
    <property type="entry name" value="PRK06187.1"/>
    <property type="match status" value="1"/>
</dbReference>
<feature type="domain" description="AMP-dependent synthetase/ligase" evidence="2">
    <location>
        <begin position="37"/>
        <end position="406"/>
    </location>
</feature>
<dbReference type="PANTHER" id="PTHR43767">
    <property type="entry name" value="LONG-CHAIN-FATTY-ACID--COA LIGASE"/>
    <property type="match status" value="1"/>
</dbReference>
<name>A0A7W9QBL9_9ACTN</name>
<gene>
    <name evidence="4" type="ORF">FHS42_003312</name>
</gene>
<dbReference type="AlphaFoldDB" id="A0A7W9QBL9"/>
<evidence type="ECO:0000313" key="4">
    <source>
        <dbReference type="EMBL" id="MBB5936237.1"/>
    </source>
</evidence>
<dbReference type="GO" id="GO:0016877">
    <property type="term" value="F:ligase activity, forming carbon-sulfur bonds"/>
    <property type="evidence" value="ECO:0007669"/>
    <property type="project" value="UniProtKB-ARBA"/>
</dbReference>
<organism evidence="4 5">
    <name type="scientific">Streptomyces zagrosensis</name>
    <dbReference type="NCBI Taxonomy" id="1042984"/>
    <lineage>
        <taxon>Bacteria</taxon>
        <taxon>Bacillati</taxon>
        <taxon>Actinomycetota</taxon>
        <taxon>Actinomycetes</taxon>
        <taxon>Kitasatosporales</taxon>
        <taxon>Streptomycetaceae</taxon>
        <taxon>Streptomyces</taxon>
    </lineage>
</organism>